<name>A0A9D2E3K0_9FIRM</name>
<gene>
    <name evidence="2" type="ORF">H9813_05035</name>
</gene>
<dbReference type="SUPFAM" id="SSF56349">
    <property type="entry name" value="DNA breaking-rejoining enzymes"/>
    <property type="match status" value="1"/>
</dbReference>
<accession>A0A9D2E3K0</accession>
<keyword evidence="1" id="KW-0233">DNA recombination</keyword>
<dbReference type="GO" id="GO:0006310">
    <property type="term" value="P:DNA recombination"/>
    <property type="evidence" value="ECO:0007669"/>
    <property type="project" value="UniProtKB-KW"/>
</dbReference>
<sequence length="559" mass="62712">MTKKSFPPAAFSHQGVDFRMCYTYPAADKHKDMPCRGRINPLDPMTGKCLTKRQLYGKDSDAPVNHIVHGKDPWDVYSKREAAANYLISVMVQRGLLSGVAVSVPDEDADLAELARNYKQTLFDIHPRWMKSTVQKYSSQYDIMVDELAGLRAGDLDDAAYKQLQEKICRNAARDATKHNTWEYGEIPPSSARTRLFLLYELIRCLKAEGVSIPVAPFPYNGKPSRQMLLLNRTDHARMIPDAILRAICADPVIQGQAEILADAGLRIGECTGLLFDSLRWLDTSQGRMYYLDISGQADDDGKRTELPKTKDSYRVVPLSRELGEVLAHRRHEMETKYGDLSLRLMCGQPCEDEFDDSPAKAAAWESQVRAQISTLLRKPSAFQAIAANRVYLFDKRAQDAELYSQLVAHSLRRNFCTGAYCSSGLNSSKIHRRMGHAYKSLPPQKATGLTPTELRLMCLEKHVSHTLYHSANPLRYDAGGPFQATEVPACCVELTLMPGESVELTVEDTEPGTVTRISGEGLIIQQLRRDERRNVTYDYGLLSSEETTAVVKKRKLLG</sequence>
<dbReference type="Proteomes" id="UP000824035">
    <property type="component" value="Unassembled WGS sequence"/>
</dbReference>
<dbReference type="InterPro" id="IPR013762">
    <property type="entry name" value="Integrase-like_cat_sf"/>
</dbReference>
<reference evidence="2" key="2">
    <citation type="submission" date="2021-04" db="EMBL/GenBank/DDBJ databases">
        <authorList>
            <person name="Gilroy R."/>
        </authorList>
    </citation>
    <scope>NUCLEOTIDE SEQUENCE</scope>
    <source>
        <strain evidence="2">ChiGjej4B4-18154</strain>
    </source>
</reference>
<dbReference type="EMBL" id="DXBV01000047">
    <property type="protein sequence ID" value="HIZ30583.1"/>
    <property type="molecule type" value="Genomic_DNA"/>
</dbReference>
<comment type="caution">
    <text evidence="2">The sequence shown here is derived from an EMBL/GenBank/DDBJ whole genome shotgun (WGS) entry which is preliminary data.</text>
</comment>
<proteinExistence type="predicted"/>
<dbReference type="AlphaFoldDB" id="A0A9D2E3K0"/>
<evidence type="ECO:0000313" key="3">
    <source>
        <dbReference type="Proteomes" id="UP000824035"/>
    </source>
</evidence>
<protein>
    <submittedName>
        <fullName evidence="2">Uncharacterized protein</fullName>
    </submittedName>
</protein>
<evidence type="ECO:0000256" key="1">
    <source>
        <dbReference type="ARBA" id="ARBA00023172"/>
    </source>
</evidence>
<dbReference type="InterPro" id="IPR011010">
    <property type="entry name" value="DNA_brk_join_enz"/>
</dbReference>
<evidence type="ECO:0000313" key="2">
    <source>
        <dbReference type="EMBL" id="HIZ30583.1"/>
    </source>
</evidence>
<dbReference type="GO" id="GO:0003677">
    <property type="term" value="F:DNA binding"/>
    <property type="evidence" value="ECO:0007669"/>
    <property type="project" value="InterPro"/>
</dbReference>
<reference evidence="2" key="1">
    <citation type="journal article" date="2021" name="PeerJ">
        <title>Extensive microbial diversity within the chicken gut microbiome revealed by metagenomics and culture.</title>
        <authorList>
            <person name="Gilroy R."/>
            <person name="Ravi A."/>
            <person name="Getino M."/>
            <person name="Pursley I."/>
            <person name="Horton D.L."/>
            <person name="Alikhan N.F."/>
            <person name="Baker D."/>
            <person name="Gharbi K."/>
            <person name="Hall N."/>
            <person name="Watson M."/>
            <person name="Adriaenssens E.M."/>
            <person name="Foster-Nyarko E."/>
            <person name="Jarju S."/>
            <person name="Secka A."/>
            <person name="Antonio M."/>
            <person name="Oren A."/>
            <person name="Chaudhuri R.R."/>
            <person name="La Ragione R."/>
            <person name="Hildebrand F."/>
            <person name="Pallen M.J."/>
        </authorList>
    </citation>
    <scope>NUCLEOTIDE SEQUENCE</scope>
    <source>
        <strain evidence="2">ChiGjej4B4-18154</strain>
    </source>
</reference>
<organism evidence="2 3">
    <name type="scientific">Candidatus Allofournierella merdipullorum</name>
    <dbReference type="NCBI Taxonomy" id="2838595"/>
    <lineage>
        <taxon>Bacteria</taxon>
        <taxon>Bacillati</taxon>
        <taxon>Bacillota</taxon>
        <taxon>Clostridia</taxon>
        <taxon>Eubacteriales</taxon>
        <taxon>Oscillospiraceae</taxon>
        <taxon>Allofournierella</taxon>
    </lineage>
</organism>
<dbReference type="GO" id="GO:0015074">
    <property type="term" value="P:DNA integration"/>
    <property type="evidence" value="ECO:0007669"/>
    <property type="project" value="InterPro"/>
</dbReference>
<dbReference type="Gene3D" id="1.10.443.10">
    <property type="entry name" value="Intergrase catalytic core"/>
    <property type="match status" value="1"/>
</dbReference>